<keyword evidence="1" id="KW-0540">Nuclease</keyword>
<organism evidence="8 9">
    <name type="scientific">Alteribacillus iranensis</name>
    <dbReference type="NCBI Taxonomy" id="930128"/>
    <lineage>
        <taxon>Bacteria</taxon>
        <taxon>Bacillati</taxon>
        <taxon>Bacillota</taxon>
        <taxon>Bacilli</taxon>
        <taxon>Bacillales</taxon>
        <taxon>Bacillaceae</taxon>
        <taxon>Alteribacillus</taxon>
    </lineage>
</organism>
<name>A0A1I2BAJ6_9BACI</name>
<sequence>MKRDHYLYSNGRLKRKDNTIYFEAKGERAKPLPVEKIRNIHIFGEIDMNNKVLNYLNQYGICVHMYNYYGFYSGSFYPREVQLSGYSITKQSEHYLDEYKRLYLAVSFLQGGIHHMKRNLRRYKEKTEKQLSEIEQRRVPCRNTGRFRN</sequence>
<dbReference type="Pfam" id="PF01867">
    <property type="entry name" value="Cas_Cas1"/>
    <property type="match status" value="1"/>
</dbReference>
<dbReference type="Proteomes" id="UP000199516">
    <property type="component" value="Unassembled WGS sequence"/>
</dbReference>
<evidence type="ECO:0000256" key="5">
    <source>
        <dbReference type="ARBA" id="ARBA00022842"/>
    </source>
</evidence>
<evidence type="ECO:0000313" key="9">
    <source>
        <dbReference type="Proteomes" id="UP000199516"/>
    </source>
</evidence>
<gene>
    <name evidence="8" type="ORF">SAMN05192532_102143</name>
</gene>
<dbReference type="GO" id="GO:0051607">
    <property type="term" value="P:defense response to virus"/>
    <property type="evidence" value="ECO:0007669"/>
    <property type="project" value="UniProtKB-KW"/>
</dbReference>
<evidence type="ECO:0000256" key="2">
    <source>
        <dbReference type="ARBA" id="ARBA00022723"/>
    </source>
</evidence>
<evidence type="ECO:0000256" key="4">
    <source>
        <dbReference type="ARBA" id="ARBA00022801"/>
    </source>
</evidence>
<evidence type="ECO:0000256" key="7">
    <source>
        <dbReference type="ARBA" id="ARBA00023211"/>
    </source>
</evidence>
<dbReference type="GO" id="GO:0003676">
    <property type="term" value="F:nucleic acid binding"/>
    <property type="evidence" value="ECO:0007669"/>
    <property type="project" value="InterPro"/>
</dbReference>
<keyword evidence="9" id="KW-1185">Reference proteome</keyword>
<keyword evidence="3" id="KW-0255">Endonuclease</keyword>
<evidence type="ECO:0000256" key="3">
    <source>
        <dbReference type="ARBA" id="ARBA00022759"/>
    </source>
</evidence>
<dbReference type="InterPro" id="IPR019858">
    <property type="entry name" value="CRISPR-assoc_Cas1_HMARI/TNEAP"/>
</dbReference>
<reference evidence="8 9" key="1">
    <citation type="submission" date="2016-10" db="EMBL/GenBank/DDBJ databases">
        <authorList>
            <person name="de Groot N.N."/>
        </authorList>
    </citation>
    <scope>NUCLEOTIDE SEQUENCE [LARGE SCALE GENOMIC DNA]</scope>
    <source>
        <strain evidence="8 9">DSM 23995</strain>
    </source>
</reference>
<proteinExistence type="predicted"/>
<evidence type="ECO:0000256" key="1">
    <source>
        <dbReference type="ARBA" id="ARBA00022722"/>
    </source>
</evidence>
<protein>
    <submittedName>
        <fullName evidence="8">CRISP-associated protein Cas1</fullName>
    </submittedName>
</protein>
<keyword evidence="7" id="KW-0464">Manganese</keyword>
<dbReference type="AlphaFoldDB" id="A0A1I2BAJ6"/>
<accession>A0A1I2BAJ6</accession>
<keyword evidence="4" id="KW-0378">Hydrolase</keyword>
<evidence type="ECO:0000313" key="8">
    <source>
        <dbReference type="EMBL" id="SFE52323.1"/>
    </source>
</evidence>
<dbReference type="Gene3D" id="3.100.10.20">
    <property type="entry name" value="CRISPR-associated endonuclease Cas1, N-terminal domain"/>
    <property type="match status" value="1"/>
</dbReference>
<dbReference type="GO" id="GO:0016787">
    <property type="term" value="F:hydrolase activity"/>
    <property type="evidence" value="ECO:0007669"/>
    <property type="project" value="UniProtKB-KW"/>
</dbReference>
<dbReference type="GO" id="GO:0043571">
    <property type="term" value="P:maintenance of CRISPR repeat elements"/>
    <property type="evidence" value="ECO:0007669"/>
    <property type="project" value="InterPro"/>
</dbReference>
<dbReference type="RefSeq" id="WP_281243863.1">
    <property type="nucleotide sequence ID" value="NZ_FONT01000002.1"/>
</dbReference>
<dbReference type="GO" id="GO:0004520">
    <property type="term" value="F:DNA endonuclease activity"/>
    <property type="evidence" value="ECO:0007669"/>
    <property type="project" value="InterPro"/>
</dbReference>
<dbReference type="NCBIfam" id="TIGR00287">
    <property type="entry name" value="cas1"/>
    <property type="match status" value="1"/>
</dbReference>
<dbReference type="PANTHER" id="PTHR43219:SF2">
    <property type="entry name" value="CRISPR-ASSOCIATED ENDONUCLEASE CAS1"/>
    <property type="match status" value="1"/>
</dbReference>
<keyword evidence="6" id="KW-0051">Antiviral defense</keyword>
<dbReference type="InterPro" id="IPR002729">
    <property type="entry name" value="CRISPR-assoc_Cas1"/>
</dbReference>
<dbReference type="GO" id="GO:0046872">
    <property type="term" value="F:metal ion binding"/>
    <property type="evidence" value="ECO:0007669"/>
    <property type="project" value="UniProtKB-KW"/>
</dbReference>
<dbReference type="STRING" id="930128.SAMN05192532_102143"/>
<keyword evidence="2" id="KW-0479">Metal-binding</keyword>
<keyword evidence="5" id="KW-0460">Magnesium</keyword>
<dbReference type="PANTHER" id="PTHR43219">
    <property type="entry name" value="CRISPR-ASSOCIATED ENDONUCLEASE CAS1"/>
    <property type="match status" value="1"/>
</dbReference>
<evidence type="ECO:0000256" key="6">
    <source>
        <dbReference type="ARBA" id="ARBA00023118"/>
    </source>
</evidence>
<dbReference type="EMBL" id="FONT01000002">
    <property type="protein sequence ID" value="SFE52323.1"/>
    <property type="molecule type" value="Genomic_DNA"/>
</dbReference>
<dbReference type="InterPro" id="IPR042211">
    <property type="entry name" value="CRISPR-assoc_Cas1_N"/>
</dbReference>